<dbReference type="GO" id="GO:0043565">
    <property type="term" value="F:sequence-specific DNA binding"/>
    <property type="evidence" value="ECO:0007669"/>
    <property type="project" value="InterPro"/>
</dbReference>
<dbReference type="InterPro" id="IPR009057">
    <property type="entry name" value="Homeodomain-like_sf"/>
</dbReference>
<sequence length="63" mass="7111">TETGGNYTKAARILGISRMTLYNKIRAYGLNVKKIGSNDYPFGFGFKLFGFLEYLQAINARQL</sequence>
<reference evidence="2" key="1">
    <citation type="journal article" date="2014" name="Front. Microbiol.">
        <title>High frequency of phylogenetically diverse reductive dehalogenase-homologous genes in deep subseafloor sedimentary metagenomes.</title>
        <authorList>
            <person name="Kawai M."/>
            <person name="Futagami T."/>
            <person name="Toyoda A."/>
            <person name="Takaki Y."/>
            <person name="Nishi S."/>
            <person name="Hori S."/>
            <person name="Arai W."/>
            <person name="Tsubouchi T."/>
            <person name="Morono Y."/>
            <person name="Uchiyama I."/>
            <person name="Ito T."/>
            <person name="Fujiyama A."/>
            <person name="Inagaki F."/>
            <person name="Takami H."/>
        </authorList>
    </citation>
    <scope>NUCLEOTIDE SEQUENCE</scope>
    <source>
        <strain evidence="2">Expedition CK06-06</strain>
    </source>
</reference>
<proteinExistence type="predicted"/>
<gene>
    <name evidence="2" type="ORF">S03H2_18205</name>
</gene>
<feature type="domain" description="DNA binding HTH" evidence="1">
    <location>
        <begin position="2"/>
        <end position="28"/>
    </location>
</feature>
<feature type="non-terminal residue" evidence="2">
    <location>
        <position position="1"/>
    </location>
</feature>
<dbReference type="EMBL" id="BARU01009436">
    <property type="protein sequence ID" value="GAH36982.1"/>
    <property type="molecule type" value="Genomic_DNA"/>
</dbReference>
<name>X1EWR0_9ZZZZ</name>
<dbReference type="AlphaFoldDB" id="X1EWR0"/>
<evidence type="ECO:0000259" key="1">
    <source>
        <dbReference type="Pfam" id="PF02954"/>
    </source>
</evidence>
<dbReference type="InterPro" id="IPR002197">
    <property type="entry name" value="HTH_Fis"/>
</dbReference>
<dbReference type="SUPFAM" id="SSF46689">
    <property type="entry name" value="Homeodomain-like"/>
    <property type="match status" value="1"/>
</dbReference>
<dbReference type="Gene3D" id="1.10.10.60">
    <property type="entry name" value="Homeodomain-like"/>
    <property type="match status" value="1"/>
</dbReference>
<protein>
    <recommendedName>
        <fullName evidence="1">DNA binding HTH domain-containing protein</fullName>
    </recommendedName>
</protein>
<evidence type="ECO:0000313" key="2">
    <source>
        <dbReference type="EMBL" id="GAH36982.1"/>
    </source>
</evidence>
<accession>X1EWR0</accession>
<organism evidence="2">
    <name type="scientific">marine sediment metagenome</name>
    <dbReference type="NCBI Taxonomy" id="412755"/>
    <lineage>
        <taxon>unclassified sequences</taxon>
        <taxon>metagenomes</taxon>
        <taxon>ecological metagenomes</taxon>
    </lineage>
</organism>
<dbReference type="Pfam" id="PF02954">
    <property type="entry name" value="HTH_8"/>
    <property type="match status" value="1"/>
</dbReference>
<comment type="caution">
    <text evidence="2">The sequence shown here is derived from an EMBL/GenBank/DDBJ whole genome shotgun (WGS) entry which is preliminary data.</text>
</comment>